<feature type="active site" description="Charge relay system" evidence="6">
    <location>
        <position position="172"/>
    </location>
</feature>
<keyword evidence="11" id="KW-1185">Reference proteome</keyword>
<dbReference type="InterPro" id="IPR036852">
    <property type="entry name" value="Peptidase_S8/S53_dom_sf"/>
</dbReference>
<feature type="active site" description="Charge relay system" evidence="6">
    <location>
        <position position="225"/>
    </location>
</feature>
<dbReference type="PANTHER" id="PTHR43806">
    <property type="entry name" value="PEPTIDASE S8"/>
    <property type="match status" value="1"/>
</dbReference>
<keyword evidence="5 6" id="KW-0720">Serine protease</keyword>
<keyword evidence="2 6" id="KW-0645">Protease</keyword>
<dbReference type="InterPro" id="IPR046450">
    <property type="entry name" value="PA_dom_sf"/>
</dbReference>
<proteinExistence type="inferred from homology"/>
<feature type="active site" description="Charge relay system" evidence="6">
    <location>
        <position position="555"/>
    </location>
</feature>
<comment type="similarity">
    <text evidence="1 6">Belongs to the peptidase S8 family.</text>
</comment>
<reference evidence="10 11" key="1">
    <citation type="journal article" date="2021" name="Nat. Commun.">
        <title>Genetic determinants of endophytism in the Arabidopsis root mycobiome.</title>
        <authorList>
            <person name="Mesny F."/>
            <person name="Miyauchi S."/>
            <person name="Thiergart T."/>
            <person name="Pickel B."/>
            <person name="Atanasova L."/>
            <person name="Karlsson M."/>
            <person name="Huettel B."/>
            <person name="Barry K.W."/>
            <person name="Haridas S."/>
            <person name="Chen C."/>
            <person name="Bauer D."/>
            <person name="Andreopoulos W."/>
            <person name="Pangilinan J."/>
            <person name="LaButti K."/>
            <person name="Riley R."/>
            <person name="Lipzen A."/>
            <person name="Clum A."/>
            <person name="Drula E."/>
            <person name="Henrissat B."/>
            <person name="Kohler A."/>
            <person name="Grigoriev I.V."/>
            <person name="Martin F.M."/>
            <person name="Hacquard S."/>
        </authorList>
    </citation>
    <scope>NUCLEOTIDE SEQUENCE [LARGE SCALE GENOMIC DNA]</scope>
    <source>
        <strain evidence="10 11">MPI-SDFR-AT-0080</strain>
    </source>
</reference>
<dbReference type="InterPro" id="IPR000209">
    <property type="entry name" value="Peptidase_S8/S53_dom"/>
</dbReference>
<feature type="domain" description="C5a peptidase/Subtilisin-like protease SBT2-like Fn3-like" evidence="9">
    <location>
        <begin position="637"/>
        <end position="751"/>
    </location>
</feature>
<feature type="chain" id="PRO_5047245005" evidence="7">
    <location>
        <begin position="18"/>
        <end position="948"/>
    </location>
</feature>
<dbReference type="CDD" id="cd07489">
    <property type="entry name" value="Peptidases_S8_5"/>
    <property type="match status" value="1"/>
</dbReference>
<evidence type="ECO:0000256" key="2">
    <source>
        <dbReference type="ARBA" id="ARBA00022670"/>
    </source>
</evidence>
<evidence type="ECO:0000256" key="7">
    <source>
        <dbReference type="SAM" id="SignalP"/>
    </source>
</evidence>
<keyword evidence="4 6" id="KW-0378">Hydrolase</keyword>
<evidence type="ECO:0000256" key="5">
    <source>
        <dbReference type="ARBA" id="ARBA00022825"/>
    </source>
</evidence>
<dbReference type="PROSITE" id="PS00137">
    <property type="entry name" value="SUBTILASE_HIS"/>
    <property type="match status" value="1"/>
</dbReference>
<dbReference type="InterPro" id="IPR034187">
    <property type="entry name" value="Peptidases_S8_5"/>
</dbReference>
<protein>
    <submittedName>
        <fullName evidence="10">Peptidase</fullName>
    </submittedName>
</protein>
<evidence type="ECO:0000256" key="3">
    <source>
        <dbReference type="ARBA" id="ARBA00022729"/>
    </source>
</evidence>
<dbReference type="InterPro" id="IPR010435">
    <property type="entry name" value="C5a/SBT2-like_Fn3"/>
</dbReference>
<evidence type="ECO:0000313" key="10">
    <source>
        <dbReference type="EMBL" id="KAH7065045.1"/>
    </source>
</evidence>
<evidence type="ECO:0000256" key="4">
    <source>
        <dbReference type="ARBA" id="ARBA00022801"/>
    </source>
</evidence>
<dbReference type="InterPro" id="IPR022398">
    <property type="entry name" value="Peptidase_S8_His-AS"/>
</dbReference>
<dbReference type="PROSITE" id="PS51892">
    <property type="entry name" value="SUBTILASE"/>
    <property type="match status" value="1"/>
</dbReference>
<dbReference type="EMBL" id="JAGTJR010000001">
    <property type="protein sequence ID" value="KAH7065045.1"/>
    <property type="molecule type" value="Genomic_DNA"/>
</dbReference>
<feature type="domain" description="Peptidase S8/S53" evidence="8">
    <location>
        <begin position="163"/>
        <end position="593"/>
    </location>
</feature>
<comment type="caution">
    <text evidence="10">The sequence shown here is derived from an EMBL/GenBank/DDBJ whole genome shotgun (WGS) entry which is preliminary data.</text>
</comment>
<keyword evidence="3 7" id="KW-0732">Signal</keyword>
<evidence type="ECO:0000313" key="11">
    <source>
        <dbReference type="Proteomes" id="UP000774617"/>
    </source>
</evidence>
<dbReference type="InterPro" id="IPR050131">
    <property type="entry name" value="Peptidase_S8_subtilisin-like"/>
</dbReference>
<dbReference type="InterPro" id="IPR015500">
    <property type="entry name" value="Peptidase_S8_subtilisin-rel"/>
</dbReference>
<evidence type="ECO:0000259" key="9">
    <source>
        <dbReference type="Pfam" id="PF06280"/>
    </source>
</evidence>
<dbReference type="PRINTS" id="PR00723">
    <property type="entry name" value="SUBTILISIN"/>
</dbReference>
<accession>A0ABQ8GUW0</accession>
<evidence type="ECO:0000256" key="6">
    <source>
        <dbReference type="PROSITE-ProRule" id="PRU01240"/>
    </source>
</evidence>
<dbReference type="Gene3D" id="3.40.50.200">
    <property type="entry name" value="Peptidase S8/S53 domain"/>
    <property type="match status" value="2"/>
</dbReference>
<dbReference type="Pfam" id="PF06280">
    <property type="entry name" value="fn3_5"/>
    <property type="match status" value="1"/>
</dbReference>
<feature type="signal peptide" evidence="7">
    <location>
        <begin position="1"/>
        <end position="17"/>
    </location>
</feature>
<gene>
    <name evidence="10" type="ORF">B0J12DRAFT_23751</name>
</gene>
<evidence type="ECO:0000259" key="8">
    <source>
        <dbReference type="Pfam" id="PF00082"/>
    </source>
</evidence>
<dbReference type="PROSITE" id="PS00136">
    <property type="entry name" value="SUBTILASE_ASP"/>
    <property type="match status" value="1"/>
</dbReference>
<dbReference type="InterPro" id="IPR023827">
    <property type="entry name" value="Peptidase_S8_Asp-AS"/>
</dbReference>
<dbReference type="Pfam" id="PF00082">
    <property type="entry name" value="Peptidase_S8"/>
    <property type="match status" value="1"/>
</dbReference>
<name>A0ABQ8GUW0_9PEZI</name>
<sequence>MLPTLVFLLVTFSLASAQSTSPSRHTAPQEVPNTFFIRLHAPSANSRADPKASFRRKCAEKAVAYNVRYEYNDSDLFYGMSVSLSNDRDVETLNAIPEVDKILPVHWIQRPDVGANFSNPDGLQGIRQIMHSSAVSKRAADVDFNSPHRLTGVDEAHAAGIKGAGVKVAIIDSGVDWRHPALGGCFGTGCKVSFGYDLIGDDYGIQNPVPSPKPDPLVTCLNGGHGTHVSGIVGMEAPANETLFGGLVGVAPEANLGMYRVFSCSSYTSEDVIIAGMQRAASDGADVISMSLGGWAAWGRDPSSPFLDLITGLKRRGIAVIAAAGNDGESTPFFLSSPAIIPDALAVASVENPEFPTYEVRDSTGETHRYGSLYPFPSGNYTAVSTGNGTARSEFGCLDENYTGLLETLTGDLSNYVLVVKRGWCPLSVTQQVATQNGFTKVLTFPDPESDDISSEGYGVPLVALSGNGTIVSFGATLDSKIYDSLNMNKKLQLSFTDGTPSLEDQPWGGLINNFSSVGPSWDFSLKPQIAAPGGSILSTFPLGGGGWAIISGTSMATPYLSGVYALVKSQNPDLSVDEIFDLLKTTSKPLNMPGHEGYSPTPQQGAGLVSASSALFYESFASPGQFELYGTETLAKLDTNITLHNPSSSPVTYTLAHVPANGMAFFPYGNSAPNGAGYIDDRYLRLTPLPFAASVKFARASVTIPGGSSETIPFTVSPPTGLDAKEIPVYSGYVTATAASTNETLSVPYVGVPYDYSAAELIGLDPPTANVSDPARSIFAAPQVYHDATKQAQGDYARYTFLAGDYPAVSYSLLQPTQWTRVDVVAAETAFAPTYYGYEPTHAVTNYTRTAMRPNGTVAGVEVLGNLYLWNGDYPLVDVELPWTLPLKDVTGSAYIGLKKGGYRLLLQWLRFGGDEGKREDWTSWMSGVIEITRDAYAAPGENSTVV</sequence>
<dbReference type="SUPFAM" id="SSF52025">
    <property type="entry name" value="PA domain"/>
    <property type="match status" value="1"/>
</dbReference>
<organism evidence="10 11">
    <name type="scientific">Macrophomina phaseolina</name>
    <dbReference type="NCBI Taxonomy" id="35725"/>
    <lineage>
        <taxon>Eukaryota</taxon>
        <taxon>Fungi</taxon>
        <taxon>Dikarya</taxon>
        <taxon>Ascomycota</taxon>
        <taxon>Pezizomycotina</taxon>
        <taxon>Dothideomycetes</taxon>
        <taxon>Dothideomycetes incertae sedis</taxon>
        <taxon>Botryosphaeriales</taxon>
        <taxon>Botryosphaeriaceae</taxon>
        <taxon>Macrophomina</taxon>
    </lineage>
</organism>
<dbReference type="Proteomes" id="UP000774617">
    <property type="component" value="Unassembled WGS sequence"/>
</dbReference>
<evidence type="ECO:0000256" key="1">
    <source>
        <dbReference type="ARBA" id="ARBA00011073"/>
    </source>
</evidence>
<dbReference type="SUPFAM" id="SSF52743">
    <property type="entry name" value="Subtilisin-like"/>
    <property type="match status" value="1"/>
</dbReference>
<dbReference type="PANTHER" id="PTHR43806:SF66">
    <property type="entry name" value="SERIN ENDOPEPTIDASE"/>
    <property type="match status" value="1"/>
</dbReference>